<organism evidence="9 10">
    <name type="scientific">Adhaeribacter pallidiroseus</name>
    <dbReference type="NCBI Taxonomy" id="2072847"/>
    <lineage>
        <taxon>Bacteria</taxon>
        <taxon>Pseudomonadati</taxon>
        <taxon>Bacteroidota</taxon>
        <taxon>Cytophagia</taxon>
        <taxon>Cytophagales</taxon>
        <taxon>Hymenobacteraceae</taxon>
        <taxon>Adhaeribacter</taxon>
    </lineage>
</organism>
<dbReference type="GO" id="GO:0016491">
    <property type="term" value="F:oxidoreductase activity"/>
    <property type="evidence" value="ECO:0007669"/>
    <property type="project" value="UniProtKB-KW"/>
</dbReference>
<dbReference type="InterPro" id="IPR050161">
    <property type="entry name" value="Siro_Cobalamin_biosynth"/>
</dbReference>
<proteinExistence type="inferred from homology"/>
<dbReference type="SUPFAM" id="SSF53790">
    <property type="entry name" value="Tetrapyrrole methylase"/>
    <property type="match status" value="1"/>
</dbReference>
<dbReference type="NCBIfam" id="TIGR01469">
    <property type="entry name" value="cobA_cysG_Cterm"/>
    <property type="match status" value="1"/>
</dbReference>
<dbReference type="InterPro" id="IPR014777">
    <property type="entry name" value="4pyrrole_Mease_sub1"/>
</dbReference>
<dbReference type="RefSeq" id="WP_115372668.1">
    <property type="nucleotide sequence ID" value="NZ_QASA01000001.1"/>
</dbReference>
<keyword evidence="4 9" id="KW-0808">Transferase</keyword>
<accession>A0A369QFY6</accession>
<feature type="domain" description="Tetrapyrrole methylase" evidence="8">
    <location>
        <begin position="7"/>
        <end position="216"/>
    </location>
</feature>
<dbReference type="InterPro" id="IPR003043">
    <property type="entry name" value="Uropor_MeTrfase_CS"/>
</dbReference>
<evidence type="ECO:0000256" key="1">
    <source>
        <dbReference type="ARBA" id="ARBA00005879"/>
    </source>
</evidence>
<dbReference type="FunFam" id="3.40.1010.10:FF:000001">
    <property type="entry name" value="Siroheme synthase"/>
    <property type="match status" value="1"/>
</dbReference>
<dbReference type="GO" id="GO:0004851">
    <property type="term" value="F:uroporphyrin-III C-methyltransferase activity"/>
    <property type="evidence" value="ECO:0007669"/>
    <property type="project" value="UniProtKB-EC"/>
</dbReference>
<dbReference type="InterPro" id="IPR000878">
    <property type="entry name" value="4pyrrol_Mease"/>
</dbReference>
<dbReference type="Pfam" id="PF00590">
    <property type="entry name" value="TP_methylase"/>
    <property type="match status" value="1"/>
</dbReference>
<evidence type="ECO:0000313" key="10">
    <source>
        <dbReference type="Proteomes" id="UP000253919"/>
    </source>
</evidence>
<protein>
    <recommendedName>
        <fullName evidence="2">uroporphyrinogen-III C-methyltransferase</fullName>
        <ecNumber evidence="2">2.1.1.107</ecNumber>
    </recommendedName>
</protein>
<evidence type="ECO:0000256" key="6">
    <source>
        <dbReference type="ARBA" id="ARBA00023244"/>
    </source>
</evidence>
<evidence type="ECO:0000313" key="9">
    <source>
        <dbReference type="EMBL" id="RDC63342.1"/>
    </source>
</evidence>
<dbReference type="PANTHER" id="PTHR45790:SF3">
    <property type="entry name" value="S-ADENOSYL-L-METHIONINE-DEPENDENT UROPORPHYRINOGEN III METHYLTRANSFERASE, CHLOROPLASTIC"/>
    <property type="match status" value="1"/>
</dbReference>
<dbReference type="EC" id="2.1.1.107" evidence="2"/>
<comment type="caution">
    <text evidence="9">The sequence shown here is derived from an EMBL/GenBank/DDBJ whole genome shotgun (WGS) entry which is preliminary data.</text>
</comment>
<dbReference type="Gene3D" id="3.30.950.10">
    <property type="entry name" value="Methyltransferase, Cobalt-precorrin-4 Transmethylase, Domain 2"/>
    <property type="match status" value="1"/>
</dbReference>
<keyword evidence="3 9" id="KW-0489">Methyltransferase</keyword>
<dbReference type="NCBIfam" id="NF004790">
    <property type="entry name" value="PRK06136.1"/>
    <property type="match status" value="1"/>
</dbReference>
<dbReference type="PANTHER" id="PTHR45790">
    <property type="entry name" value="SIROHEME SYNTHASE-RELATED"/>
    <property type="match status" value="1"/>
</dbReference>
<dbReference type="OrthoDB" id="9815856at2"/>
<dbReference type="GO" id="GO:0016829">
    <property type="term" value="F:lyase activity"/>
    <property type="evidence" value="ECO:0007669"/>
    <property type="project" value="UniProtKB-KW"/>
</dbReference>
<sequence length="264" mass="28300">MSTKIPRVTLVGAGPGDVDLLTIKGAKALAAADLVLYDALINPALLDLVPADKPRVFVGKRSGKHEFPQEEINALIVKYAFEYGHVVRLKGGDPFVFGRGYEEIQFAAQHGISTAVIPGISSAVAVPASQNIPLTSRGVSESFWVITGATKYGQISEDIALAAQSSATVIILMGMKNLEDITRVFQVLGKNTTPVAIIQNGTLPNERLVCGTIDTIYQLAQEQQVTSPAIIVIGQVVDLRFPSEQKTKIIQEANQFNLPNGSTF</sequence>
<dbReference type="PROSITE" id="PS00839">
    <property type="entry name" value="SUMT_1"/>
    <property type="match status" value="1"/>
</dbReference>
<dbReference type="GO" id="GO:0032259">
    <property type="term" value="P:methylation"/>
    <property type="evidence" value="ECO:0007669"/>
    <property type="project" value="UniProtKB-KW"/>
</dbReference>
<evidence type="ECO:0000259" key="8">
    <source>
        <dbReference type="Pfam" id="PF00590"/>
    </source>
</evidence>
<evidence type="ECO:0000256" key="7">
    <source>
        <dbReference type="ARBA" id="ARBA00025705"/>
    </source>
</evidence>
<keyword evidence="9" id="KW-0560">Oxidoreductase</keyword>
<name>A0A369QFY6_9BACT</name>
<gene>
    <name evidence="9" type="primary">cysG</name>
    <name evidence="9" type="ORF">AHMF7616_01945</name>
</gene>
<comment type="pathway">
    <text evidence="7">Porphyrin-containing compound metabolism; siroheme biosynthesis; precorrin-2 from uroporphyrinogen III: step 1/1.</text>
</comment>
<evidence type="ECO:0000256" key="4">
    <source>
        <dbReference type="ARBA" id="ARBA00022679"/>
    </source>
</evidence>
<evidence type="ECO:0000256" key="2">
    <source>
        <dbReference type="ARBA" id="ARBA00012162"/>
    </source>
</evidence>
<dbReference type="InterPro" id="IPR014776">
    <property type="entry name" value="4pyrrole_Mease_sub2"/>
</dbReference>
<dbReference type="Proteomes" id="UP000253919">
    <property type="component" value="Unassembled WGS sequence"/>
</dbReference>
<dbReference type="EMBL" id="QASA01000001">
    <property type="protein sequence ID" value="RDC63342.1"/>
    <property type="molecule type" value="Genomic_DNA"/>
</dbReference>
<dbReference type="InterPro" id="IPR035996">
    <property type="entry name" value="4pyrrol_Methylase_sf"/>
</dbReference>
<dbReference type="Gene3D" id="3.40.1010.10">
    <property type="entry name" value="Cobalt-precorrin-4 Transmethylase, Domain 1"/>
    <property type="match status" value="1"/>
</dbReference>
<reference evidence="9 10" key="1">
    <citation type="submission" date="2018-04" db="EMBL/GenBank/DDBJ databases">
        <title>Adhaeribacter sp. HMF7616 genome sequencing and assembly.</title>
        <authorList>
            <person name="Kang H."/>
            <person name="Kang J."/>
            <person name="Cha I."/>
            <person name="Kim H."/>
            <person name="Joh K."/>
        </authorList>
    </citation>
    <scope>NUCLEOTIDE SEQUENCE [LARGE SCALE GENOMIC DNA]</scope>
    <source>
        <strain evidence="9 10">HMF7616</strain>
    </source>
</reference>
<evidence type="ECO:0000256" key="5">
    <source>
        <dbReference type="ARBA" id="ARBA00022691"/>
    </source>
</evidence>
<keyword evidence="9" id="KW-0456">Lyase</keyword>
<evidence type="ECO:0000256" key="3">
    <source>
        <dbReference type="ARBA" id="ARBA00022603"/>
    </source>
</evidence>
<keyword evidence="6" id="KW-0627">Porphyrin biosynthesis</keyword>
<keyword evidence="10" id="KW-1185">Reference proteome</keyword>
<dbReference type="AlphaFoldDB" id="A0A369QFY6"/>
<dbReference type="CDD" id="cd11642">
    <property type="entry name" value="SUMT"/>
    <property type="match status" value="1"/>
</dbReference>
<keyword evidence="5" id="KW-0949">S-adenosyl-L-methionine</keyword>
<dbReference type="InterPro" id="IPR006366">
    <property type="entry name" value="CobA/CysG_C"/>
</dbReference>
<comment type="similarity">
    <text evidence="1">Belongs to the precorrin methyltransferase family.</text>
</comment>
<dbReference type="GO" id="GO:0019354">
    <property type="term" value="P:siroheme biosynthetic process"/>
    <property type="evidence" value="ECO:0007669"/>
    <property type="project" value="InterPro"/>
</dbReference>